<organism evidence="2 3">
    <name type="scientific">Marinomonas maritima</name>
    <dbReference type="NCBI Taxonomy" id="2940935"/>
    <lineage>
        <taxon>Bacteria</taxon>
        <taxon>Pseudomonadati</taxon>
        <taxon>Pseudomonadota</taxon>
        <taxon>Gammaproteobacteria</taxon>
        <taxon>Oceanospirillales</taxon>
        <taxon>Oceanospirillaceae</taxon>
        <taxon>Marinomonas</taxon>
    </lineage>
</organism>
<protein>
    <submittedName>
        <fullName evidence="2">Uncharacterized protein</fullName>
    </submittedName>
</protein>
<keyword evidence="1" id="KW-0812">Transmembrane</keyword>
<comment type="caution">
    <text evidence="2">The sequence shown here is derived from an EMBL/GenBank/DDBJ whole genome shotgun (WGS) entry which is preliminary data.</text>
</comment>
<keyword evidence="1" id="KW-1133">Transmembrane helix</keyword>
<reference evidence="2" key="1">
    <citation type="submission" date="2023-01" db="EMBL/GenBank/DDBJ databases">
        <title>Psychroserpens sp. MSW6 and Marinomonas sp. RSW2, isolated from seawater.</title>
        <authorList>
            <person name="Kristyanto S."/>
            <person name="Jung J."/>
            <person name="Kim J.M."/>
            <person name="Jeon C.O."/>
        </authorList>
    </citation>
    <scope>NUCLEOTIDE SEQUENCE</scope>
    <source>
        <strain evidence="2">RSW2</strain>
    </source>
</reference>
<proteinExistence type="predicted"/>
<evidence type="ECO:0000313" key="2">
    <source>
        <dbReference type="EMBL" id="MDE8602705.1"/>
    </source>
</evidence>
<feature type="transmembrane region" description="Helical" evidence="1">
    <location>
        <begin position="6"/>
        <end position="28"/>
    </location>
</feature>
<evidence type="ECO:0000256" key="1">
    <source>
        <dbReference type="SAM" id="Phobius"/>
    </source>
</evidence>
<evidence type="ECO:0000313" key="3">
    <source>
        <dbReference type="Proteomes" id="UP001139522"/>
    </source>
</evidence>
<keyword evidence="1" id="KW-0472">Membrane</keyword>
<dbReference type="RefSeq" id="WP_255895108.1">
    <property type="nucleotide sequence ID" value="NZ_JAMZEG020000002.1"/>
</dbReference>
<dbReference type="Proteomes" id="UP001139522">
    <property type="component" value="Unassembled WGS sequence"/>
</dbReference>
<dbReference type="EMBL" id="JAMZEG020000002">
    <property type="protein sequence ID" value="MDE8602705.1"/>
    <property type="molecule type" value="Genomic_DNA"/>
</dbReference>
<keyword evidence="3" id="KW-1185">Reference proteome</keyword>
<sequence>MDDLGFVFGIIGMSMGVPAFVFATISMSKIDKLEKKLKELDVLNQDF</sequence>
<accession>A0ABT5WD16</accession>
<gene>
    <name evidence="2" type="ORF">M3I01_007175</name>
</gene>
<name>A0ABT5WD16_9GAMM</name>